<name>A0A5S4ZRZ8_9FIRM</name>
<protein>
    <submittedName>
        <fullName evidence="2">Uncharacterized protein</fullName>
    </submittedName>
</protein>
<keyword evidence="1" id="KW-0732">Signal</keyword>
<accession>A0A5S4ZRZ8</accession>
<dbReference type="PROSITE" id="PS51257">
    <property type="entry name" value="PROKAR_LIPOPROTEIN"/>
    <property type="match status" value="1"/>
</dbReference>
<organism evidence="2 3">
    <name type="scientific">Desulfallas thermosapovorans DSM 6562</name>
    <dbReference type="NCBI Taxonomy" id="1121431"/>
    <lineage>
        <taxon>Bacteria</taxon>
        <taxon>Bacillati</taxon>
        <taxon>Bacillota</taxon>
        <taxon>Clostridia</taxon>
        <taxon>Eubacteriales</taxon>
        <taxon>Desulfallaceae</taxon>
        <taxon>Desulfallas</taxon>
    </lineage>
</organism>
<dbReference type="Proteomes" id="UP000323166">
    <property type="component" value="Unassembled WGS sequence"/>
</dbReference>
<proteinExistence type="predicted"/>
<evidence type="ECO:0000313" key="3">
    <source>
        <dbReference type="Proteomes" id="UP000323166"/>
    </source>
</evidence>
<dbReference type="EMBL" id="VNHM01000007">
    <property type="protein sequence ID" value="TYO95519.1"/>
    <property type="molecule type" value="Genomic_DNA"/>
</dbReference>
<sequence length="145" mass="16332">MRKAVSIITLILLSTLLFTGCGAGNESEALTAPENEMSFAEFKALRVETPTEFHVLVKLSDYYNYEFRDGRENYYSFMIYETDGTLTNLAGFLSKDNPMAKQVFDTVKDGEDYPMTLKIGFIEGGYDKSDCVLITDILSIGQWSE</sequence>
<comment type="caution">
    <text evidence="2">The sequence shown here is derived from an EMBL/GenBank/DDBJ whole genome shotgun (WGS) entry which is preliminary data.</text>
</comment>
<keyword evidence="3" id="KW-1185">Reference proteome</keyword>
<feature type="chain" id="PRO_5039540093" evidence="1">
    <location>
        <begin position="24"/>
        <end position="145"/>
    </location>
</feature>
<dbReference type="RefSeq" id="WP_166511501.1">
    <property type="nucleotide sequence ID" value="NZ_VNHM01000007.1"/>
</dbReference>
<reference evidence="2 3" key="1">
    <citation type="submission" date="2019-07" db="EMBL/GenBank/DDBJ databases">
        <title>Genomic Encyclopedia of Type Strains, Phase I: the one thousand microbial genomes (KMG-I) project.</title>
        <authorList>
            <person name="Kyrpides N."/>
        </authorList>
    </citation>
    <scope>NUCLEOTIDE SEQUENCE [LARGE SCALE GENOMIC DNA]</scope>
    <source>
        <strain evidence="2 3">DSM 6562</strain>
    </source>
</reference>
<evidence type="ECO:0000313" key="2">
    <source>
        <dbReference type="EMBL" id="TYO95519.1"/>
    </source>
</evidence>
<gene>
    <name evidence="2" type="ORF">LX24_01480</name>
</gene>
<evidence type="ECO:0000256" key="1">
    <source>
        <dbReference type="SAM" id="SignalP"/>
    </source>
</evidence>
<dbReference type="AlphaFoldDB" id="A0A5S4ZRZ8"/>
<feature type="signal peptide" evidence="1">
    <location>
        <begin position="1"/>
        <end position="23"/>
    </location>
</feature>